<sequence length="65" mass="6983">MAGISVVPVAIDIGFALFSHVYTNPCAILMPIPNINIGEGAFVDKFEQETKEIQPGPLSCDCFVN</sequence>
<name>Q6R5E9_MOUSE</name>
<reference evidence="1" key="1">
    <citation type="journal article" date="2003" name="PLoS Biol.">
        <title>Transcriptome analysis of mouse stem cells and early embryos.</title>
        <authorList>
            <person name="Sharov A.A."/>
            <person name="Piao Y."/>
            <person name="Matoba R."/>
            <person name="Dudekula D.B."/>
            <person name="Qian Y."/>
            <person name="VanBuren V."/>
            <person name="Falco G."/>
            <person name="Martin P.R."/>
            <person name="Stagg C.A."/>
            <person name="Bassey U.C."/>
            <person name="Wang Y."/>
            <person name="Carter M.G."/>
            <person name="Hamatani T."/>
            <person name="Aiba K."/>
            <person name="Akutsu H."/>
            <person name="Sharova L."/>
            <person name="Tanaka T.S."/>
            <person name="Kimber W.L."/>
            <person name="Yoshikawa T."/>
            <person name="Jaradat S.A."/>
            <person name="Pantano S."/>
            <person name="Nagaraja R."/>
            <person name="Boheler K.R."/>
            <person name="Taub D."/>
            <person name="Hodes R.J."/>
            <person name="Longo D.L."/>
            <person name="Schlessinger D."/>
            <person name="Keller J."/>
            <person name="Klotz E."/>
            <person name="Kelsoe G."/>
            <person name="Umezawa A."/>
            <person name="Vescovi A.L."/>
            <person name="Rossant J."/>
            <person name="Kunath T."/>
            <person name="Hogan B.L.M."/>
            <person name="Curci A."/>
            <person name="D'Urso M."/>
            <person name="Kelso J."/>
            <person name="Hide W."/>
            <person name="Ko M.S.H."/>
        </authorList>
    </citation>
    <scope>NUCLEOTIDE SEQUENCE</scope>
    <source>
        <strain evidence="1">C57BL/6J</strain>
    </source>
</reference>
<gene>
    <name evidence="2" type="primary">Rbpj</name>
</gene>
<evidence type="ECO:0000313" key="2">
    <source>
        <dbReference type="MGI" id="MGI:96522"/>
    </source>
</evidence>
<proteinExistence type="evidence at transcript level"/>
<evidence type="ECO:0000313" key="1">
    <source>
        <dbReference type="EMBL" id="AAR87804.1"/>
    </source>
</evidence>
<dbReference type="AlphaFoldDB" id="Q6R5E9"/>
<dbReference type="EMBL" id="AY512934">
    <property type="protein sequence ID" value="AAR87804.1"/>
    <property type="molecule type" value="mRNA"/>
</dbReference>
<dbReference type="AGR" id="MGI:96522"/>
<dbReference type="MGI" id="MGI:96522">
    <property type="gene designation" value="Rbpj"/>
</dbReference>
<organism evidence="1">
    <name type="scientific">Mus musculus</name>
    <name type="common">Mouse</name>
    <dbReference type="NCBI Taxonomy" id="10090"/>
    <lineage>
        <taxon>Eukaryota</taxon>
        <taxon>Metazoa</taxon>
        <taxon>Chordata</taxon>
        <taxon>Craniata</taxon>
        <taxon>Vertebrata</taxon>
        <taxon>Euteleostomi</taxon>
        <taxon>Mammalia</taxon>
        <taxon>Eutheria</taxon>
        <taxon>Euarchontoglires</taxon>
        <taxon>Glires</taxon>
        <taxon>Rodentia</taxon>
        <taxon>Myomorpha</taxon>
        <taxon>Muroidea</taxon>
        <taxon>Muridae</taxon>
        <taxon>Murinae</taxon>
        <taxon>Mus</taxon>
        <taxon>Mus</taxon>
    </lineage>
</organism>
<protein>
    <submittedName>
        <fullName evidence="1">Uncharacterized protein</fullName>
    </submittedName>
</protein>
<accession>Q6R5E9</accession>